<dbReference type="PROSITE" id="PS50913">
    <property type="entry name" value="GRIP"/>
    <property type="match status" value="1"/>
</dbReference>
<evidence type="ECO:0000256" key="5">
    <source>
        <dbReference type="SAM" id="MobiDB-lite"/>
    </source>
</evidence>
<comment type="subcellular location">
    <subcellularLocation>
        <location evidence="1">Golgi apparatus</location>
    </subcellularLocation>
</comment>
<gene>
    <name evidence="7" type="primary">TRIPB</name>
    <name evidence="7" type="ORF">TR153285</name>
</gene>
<proteinExistence type="predicted"/>
<feature type="compositionally biased region" description="Polar residues" evidence="5">
    <location>
        <begin position="46"/>
        <end position="60"/>
    </location>
</feature>
<dbReference type="GO" id="GO:0005794">
    <property type="term" value="C:Golgi apparatus"/>
    <property type="evidence" value="ECO:0007669"/>
    <property type="project" value="UniProtKB-SubCell"/>
</dbReference>
<dbReference type="PANTHER" id="PTHR18921:SF2">
    <property type="entry name" value="THYROID RECEPTOR-INTERACTING PROTEIN 11"/>
    <property type="match status" value="1"/>
</dbReference>
<organism evidence="7">
    <name type="scientific">Schistocephalus solidus</name>
    <name type="common">Tapeworm</name>
    <dbReference type="NCBI Taxonomy" id="70667"/>
    <lineage>
        <taxon>Eukaryota</taxon>
        <taxon>Metazoa</taxon>
        <taxon>Spiralia</taxon>
        <taxon>Lophotrochozoa</taxon>
        <taxon>Platyhelminthes</taxon>
        <taxon>Cestoda</taxon>
        <taxon>Eucestoda</taxon>
        <taxon>Diphyllobothriidea</taxon>
        <taxon>Diphyllobothriidae</taxon>
        <taxon>Schistocephalus</taxon>
    </lineage>
</organism>
<feature type="compositionally biased region" description="Low complexity" evidence="5">
    <location>
        <begin position="100"/>
        <end position="109"/>
    </location>
</feature>
<evidence type="ECO:0000256" key="3">
    <source>
        <dbReference type="ARBA" id="ARBA00023054"/>
    </source>
</evidence>
<protein>
    <submittedName>
        <fullName evidence="7">Thyroid receptor-interacting protein 11</fullName>
    </submittedName>
</protein>
<dbReference type="EMBL" id="GEEE01008378">
    <property type="protein sequence ID" value="JAP54847.1"/>
    <property type="molecule type" value="Transcribed_RNA"/>
</dbReference>
<evidence type="ECO:0000313" key="7">
    <source>
        <dbReference type="EMBL" id="JAP54847.1"/>
    </source>
</evidence>
<evidence type="ECO:0000256" key="1">
    <source>
        <dbReference type="ARBA" id="ARBA00004555"/>
    </source>
</evidence>
<dbReference type="InterPro" id="IPR000237">
    <property type="entry name" value="GRIP_dom"/>
</dbReference>
<keyword evidence="3 4" id="KW-0175">Coiled coil</keyword>
<feature type="coiled-coil region" evidence="4">
    <location>
        <begin position="141"/>
        <end position="168"/>
    </location>
</feature>
<reference evidence="7" key="1">
    <citation type="submission" date="2016-01" db="EMBL/GenBank/DDBJ databases">
        <title>Reference transcriptome for the parasite Schistocephalus solidus: insights into the molecular evolution of parasitism.</title>
        <authorList>
            <person name="Hebert F.O."/>
            <person name="Grambauer S."/>
            <person name="Barber I."/>
            <person name="Landry C.R."/>
            <person name="Aubin-Horth N."/>
        </authorList>
    </citation>
    <scope>NUCLEOTIDE SEQUENCE</scope>
</reference>
<dbReference type="PANTHER" id="PTHR18921">
    <property type="entry name" value="MYOSIN HEAVY CHAIN - RELATED"/>
    <property type="match status" value="1"/>
</dbReference>
<feature type="coiled-coil region" evidence="4">
    <location>
        <begin position="708"/>
        <end position="742"/>
    </location>
</feature>
<dbReference type="GO" id="GO:0006888">
    <property type="term" value="P:endoplasmic reticulum to Golgi vesicle-mediated transport"/>
    <property type="evidence" value="ECO:0007669"/>
    <property type="project" value="TreeGrafter"/>
</dbReference>
<dbReference type="EMBL" id="GEEE01015056">
    <property type="protein sequence ID" value="JAP48169.1"/>
    <property type="molecule type" value="Transcribed_RNA"/>
</dbReference>
<evidence type="ECO:0000259" key="6">
    <source>
        <dbReference type="PROSITE" id="PS50913"/>
    </source>
</evidence>
<feature type="region of interest" description="Disordered" evidence="5">
    <location>
        <begin position="89"/>
        <end position="113"/>
    </location>
</feature>
<feature type="coiled-coil region" evidence="4">
    <location>
        <begin position="546"/>
        <end position="683"/>
    </location>
</feature>
<evidence type="ECO:0000256" key="2">
    <source>
        <dbReference type="ARBA" id="ARBA00023034"/>
    </source>
</evidence>
<name>A0A0X3PXL1_SCHSO</name>
<dbReference type="AlphaFoldDB" id="A0A0X3PXL1"/>
<dbReference type="GO" id="GO:0007030">
    <property type="term" value="P:Golgi organization"/>
    <property type="evidence" value="ECO:0007669"/>
    <property type="project" value="TreeGrafter"/>
</dbReference>
<keyword evidence="7" id="KW-0675">Receptor</keyword>
<feature type="region of interest" description="Disordered" evidence="5">
    <location>
        <begin position="45"/>
        <end position="68"/>
    </location>
</feature>
<sequence length="919" mass="101954">MSELDAYDFFNNDFSLFSSSVSDGALPTKLEQFVTRLRAGLDRITEPQTNARLSKSTSRPSPHDSDDESLATRFARLQEALCSAVNCLPRPPGLSPTPGTPTTAAATSPSWPPTRPEAQIAVLLAAEAAGRAELFRARDALASTRSIISELEDENKELRRCLSHTDMEGEEQDCKQEWRLCKVENTSLQSSKGFLPPTLSKETVSVGVEADHLGDFVTTSEVEKAKLETKLQHLTRLLGLFQNASASFAGVIRGTCEPERFLEDVDLLESSDPLQHEFIGLLKETLNQQCQKSPLPKKNTSSVNTQTAPILQCCAEVMTDTMDHQESSCQTNTECEVAADAVARFGETYSSKHSQTDRKAVCQQCLVLVQFISQCYDTMITGVLSVDRSRILQQLDQLPADPDASLQLRNIVSNFSSMFLRKFEAPGPDMASPTSSPVDRKDFDALARATSEALILPDPDAALTELQQRLQTMESSDAVVTCMRQLLSEYVALRGQYKQAEQDKIALATLVRTKHAESEAYHAQIQTLLTERQANVASTELGAASMEKLNAEIQRLRSHLLQTEENHTKEALAAEEREISLKKQLSDAEKRLATQVEFISSAEDLITSAREERDAARTAGRASQSELNGLKMSYANLQKALENLEKERQSDINIETRHFRLEAERLRAENKSLLDKLNDTQQALKKQDDLVAANQALHKQMELHAGRLAEAHSQARHYEEQIQILKAERQNFTRELDGKLDKSLMKSLLVSCLRLPPSKRPDAFRMLGRILDFTPDECDMLGLSEPVGTNWRNWFRMTGADASAGGGDCQKRSFIELFAEFLEKESAPPTQIKLPTDHLQSMISYSQSPAARRLRTDSTSIVQQRSIIEHSEQPVPHDLPFPSDIGTPSAVPLFIPTISGSTPQRGASANPLLSAFVQK</sequence>
<feature type="compositionally biased region" description="Pro residues" evidence="5">
    <location>
        <begin position="89"/>
        <end position="99"/>
    </location>
</feature>
<evidence type="ECO:0000256" key="4">
    <source>
        <dbReference type="SAM" id="Coils"/>
    </source>
</evidence>
<keyword evidence="2" id="KW-0333">Golgi apparatus</keyword>
<accession>A0A0X3PXL1</accession>
<feature type="domain" description="GRIP" evidence="6">
    <location>
        <begin position="735"/>
        <end position="784"/>
    </location>
</feature>
<dbReference type="GO" id="GO:0031267">
    <property type="term" value="F:small GTPase binding"/>
    <property type="evidence" value="ECO:0007669"/>
    <property type="project" value="TreeGrafter"/>
</dbReference>
<dbReference type="EMBL" id="GEEE01013055">
    <property type="protein sequence ID" value="JAP50170.1"/>
    <property type="molecule type" value="Transcribed_RNA"/>
</dbReference>